<organism evidence="2 3">
    <name type="scientific">Parvularcula dongshanensis</name>
    <dbReference type="NCBI Taxonomy" id="1173995"/>
    <lineage>
        <taxon>Bacteria</taxon>
        <taxon>Pseudomonadati</taxon>
        <taxon>Pseudomonadota</taxon>
        <taxon>Alphaproteobacteria</taxon>
        <taxon>Parvularculales</taxon>
        <taxon>Parvularculaceae</taxon>
        <taxon>Parvularcula</taxon>
    </lineage>
</organism>
<sequence>MTRLSAWSANLSCGLALALAACATPGADSAEPQTARRTAEFQTEVESAELLGHLIFDQDTAAWVATDALLADKEYAELIGADIRGWVSYEDGDAYETAFVGLRDDEPSALFRVRSRGRQVLAEERLPDGSALTAIEALRWRARTAIMDQSIERCNDFPSINTAVVPIPGDPEGKLYGYIFSATRVPNLVVLGKHYRFTVSPDGNDVLQKRDFSKTCIAVANQPENNAGALFITHIMTPYPEEHHVFASLAHDVPIYVGTSDENVWQVQDGRIERTKK</sequence>
<dbReference type="RefSeq" id="WP_183817041.1">
    <property type="nucleotide sequence ID" value="NZ_JACHOB010000002.1"/>
</dbReference>
<evidence type="ECO:0000256" key="1">
    <source>
        <dbReference type="SAM" id="SignalP"/>
    </source>
</evidence>
<proteinExistence type="predicted"/>
<dbReference type="Proteomes" id="UP000563524">
    <property type="component" value="Unassembled WGS sequence"/>
</dbReference>
<comment type="caution">
    <text evidence="2">The sequence shown here is derived from an EMBL/GenBank/DDBJ whole genome shotgun (WGS) entry which is preliminary data.</text>
</comment>
<evidence type="ECO:0000313" key="3">
    <source>
        <dbReference type="Proteomes" id="UP000563524"/>
    </source>
</evidence>
<gene>
    <name evidence="2" type="ORF">GGQ59_001384</name>
</gene>
<reference evidence="2 3" key="1">
    <citation type="submission" date="2020-08" db="EMBL/GenBank/DDBJ databases">
        <title>Genomic Encyclopedia of Type Strains, Phase IV (KMG-IV): sequencing the most valuable type-strain genomes for metagenomic binning, comparative biology and taxonomic classification.</title>
        <authorList>
            <person name="Goeker M."/>
        </authorList>
    </citation>
    <scope>NUCLEOTIDE SEQUENCE [LARGE SCALE GENOMIC DNA]</scope>
    <source>
        <strain evidence="2 3">DSM 102850</strain>
    </source>
</reference>
<feature type="chain" id="PRO_5033033688" description="Lipoprotein" evidence="1">
    <location>
        <begin position="24"/>
        <end position="277"/>
    </location>
</feature>
<dbReference type="EMBL" id="JACHOB010000002">
    <property type="protein sequence ID" value="MBB4658870.1"/>
    <property type="molecule type" value="Genomic_DNA"/>
</dbReference>
<dbReference type="AlphaFoldDB" id="A0A840I4B7"/>
<keyword evidence="3" id="KW-1185">Reference proteome</keyword>
<evidence type="ECO:0008006" key="4">
    <source>
        <dbReference type="Google" id="ProtNLM"/>
    </source>
</evidence>
<dbReference type="PROSITE" id="PS51257">
    <property type="entry name" value="PROKAR_LIPOPROTEIN"/>
    <property type="match status" value="1"/>
</dbReference>
<evidence type="ECO:0000313" key="2">
    <source>
        <dbReference type="EMBL" id="MBB4658870.1"/>
    </source>
</evidence>
<protein>
    <recommendedName>
        <fullName evidence="4">Lipoprotein</fullName>
    </recommendedName>
</protein>
<name>A0A840I4B7_9PROT</name>
<keyword evidence="1" id="KW-0732">Signal</keyword>
<feature type="signal peptide" evidence="1">
    <location>
        <begin position="1"/>
        <end position="23"/>
    </location>
</feature>
<accession>A0A840I4B7</accession>